<feature type="compositionally biased region" description="Polar residues" evidence="1">
    <location>
        <begin position="129"/>
        <end position="139"/>
    </location>
</feature>
<dbReference type="OrthoDB" id="5986190at2759"/>
<feature type="domain" description="Protein kinase" evidence="2">
    <location>
        <begin position="169"/>
        <end position="523"/>
    </location>
</feature>
<reference evidence="3" key="2">
    <citation type="submission" date="2010-07" db="EMBL/GenBank/DDBJ databases">
        <authorList>
            <consortium name="The Broad Institute Genome Sequencing Platform"/>
            <consortium name="Broad Institute Genome Sequencing Center for Infectious Disease"/>
            <person name="Ma L.-J."/>
            <person name="Dead R."/>
            <person name="Young S."/>
            <person name="Zeng Q."/>
            <person name="Koehrsen M."/>
            <person name="Alvarado L."/>
            <person name="Berlin A."/>
            <person name="Chapman S.B."/>
            <person name="Chen Z."/>
            <person name="Freedman E."/>
            <person name="Gellesch M."/>
            <person name="Goldberg J."/>
            <person name="Griggs A."/>
            <person name="Gujja S."/>
            <person name="Heilman E.R."/>
            <person name="Heiman D."/>
            <person name="Hepburn T."/>
            <person name="Howarth C."/>
            <person name="Jen D."/>
            <person name="Larson L."/>
            <person name="Mehta T."/>
            <person name="Neiman D."/>
            <person name="Pearson M."/>
            <person name="Roberts A."/>
            <person name="Saif S."/>
            <person name="Shea T."/>
            <person name="Shenoy N."/>
            <person name="Sisk P."/>
            <person name="Stolte C."/>
            <person name="Sykes S."/>
            <person name="Walk T."/>
            <person name="White J."/>
            <person name="Yandava C."/>
            <person name="Haas B."/>
            <person name="Nusbaum C."/>
            <person name="Birren B."/>
        </authorList>
    </citation>
    <scope>NUCLEOTIDE SEQUENCE</scope>
    <source>
        <strain evidence="3">R3-111a-1</strain>
    </source>
</reference>
<dbReference type="EMBL" id="GL385397">
    <property type="protein sequence ID" value="EJT76509.1"/>
    <property type="molecule type" value="Genomic_DNA"/>
</dbReference>
<gene>
    <name evidence="4" type="primary">20346886</name>
    <name evidence="3" type="ORF">GGTG_06428</name>
</gene>
<protein>
    <recommendedName>
        <fullName evidence="2">Protein kinase domain-containing protein</fullName>
    </recommendedName>
</protein>
<evidence type="ECO:0000259" key="2">
    <source>
        <dbReference type="PROSITE" id="PS50011"/>
    </source>
</evidence>
<evidence type="ECO:0000256" key="1">
    <source>
        <dbReference type="SAM" id="MobiDB-lite"/>
    </source>
</evidence>
<feature type="compositionally biased region" description="Low complexity" evidence="1">
    <location>
        <begin position="116"/>
        <end position="128"/>
    </location>
</feature>
<dbReference type="GO" id="GO:0005524">
    <property type="term" value="F:ATP binding"/>
    <property type="evidence" value="ECO:0007669"/>
    <property type="project" value="InterPro"/>
</dbReference>
<dbReference type="Proteomes" id="UP000006039">
    <property type="component" value="Unassembled WGS sequence"/>
</dbReference>
<feature type="region of interest" description="Disordered" evidence="1">
    <location>
        <begin position="697"/>
        <end position="716"/>
    </location>
</feature>
<evidence type="ECO:0000313" key="4">
    <source>
        <dbReference type="EnsemblFungi" id="EJT76509"/>
    </source>
</evidence>
<reference evidence="4" key="4">
    <citation type="journal article" date="2015" name="G3 (Bethesda)">
        <title>Genome sequences of three phytopathogenic species of the Magnaporthaceae family of fungi.</title>
        <authorList>
            <person name="Okagaki L.H."/>
            <person name="Nunes C.C."/>
            <person name="Sailsbery J."/>
            <person name="Clay B."/>
            <person name="Brown D."/>
            <person name="John T."/>
            <person name="Oh Y."/>
            <person name="Young N."/>
            <person name="Fitzgerald M."/>
            <person name="Haas B.J."/>
            <person name="Zeng Q."/>
            <person name="Young S."/>
            <person name="Adiconis X."/>
            <person name="Fan L."/>
            <person name="Levin J.Z."/>
            <person name="Mitchell T.K."/>
            <person name="Okubara P.A."/>
            <person name="Farman M.L."/>
            <person name="Kohn L.M."/>
            <person name="Birren B."/>
            <person name="Ma L.-J."/>
            <person name="Dean R.A."/>
        </authorList>
    </citation>
    <scope>NUCLEOTIDE SEQUENCE</scope>
    <source>
        <strain evidence="4">R3-111a-1</strain>
    </source>
</reference>
<reference evidence="4" key="5">
    <citation type="submission" date="2018-04" db="UniProtKB">
        <authorList>
            <consortium name="EnsemblFungi"/>
        </authorList>
    </citation>
    <scope>IDENTIFICATION</scope>
    <source>
        <strain evidence="4">R3-111a-1</strain>
    </source>
</reference>
<dbReference type="VEuPathDB" id="FungiDB:GGTG_06428"/>
<proteinExistence type="predicted"/>
<dbReference type="Gene3D" id="1.10.510.10">
    <property type="entry name" value="Transferase(Phosphotransferase) domain 1"/>
    <property type="match status" value="1"/>
</dbReference>
<dbReference type="InterPro" id="IPR011009">
    <property type="entry name" value="Kinase-like_dom_sf"/>
</dbReference>
<dbReference type="AlphaFoldDB" id="J3NYS6"/>
<accession>J3NYS6</accession>
<dbReference type="GO" id="GO:0004672">
    <property type="term" value="F:protein kinase activity"/>
    <property type="evidence" value="ECO:0007669"/>
    <property type="project" value="InterPro"/>
</dbReference>
<dbReference type="SUPFAM" id="SSF56112">
    <property type="entry name" value="Protein kinase-like (PK-like)"/>
    <property type="match status" value="1"/>
</dbReference>
<dbReference type="HOGENOM" id="CLU_366826_0_0_1"/>
<reference evidence="3" key="3">
    <citation type="submission" date="2010-09" db="EMBL/GenBank/DDBJ databases">
        <title>Annotation of Gaeumannomyces graminis var. tritici R3-111a-1.</title>
        <authorList>
            <consortium name="The Broad Institute Genome Sequencing Platform"/>
            <person name="Ma L.-J."/>
            <person name="Dead R."/>
            <person name="Young S.K."/>
            <person name="Zeng Q."/>
            <person name="Gargeya S."/>
            <person name="Fitzgerald M."/>
            <person name="Haas B."/>
            <person name="Abouelleil A."/>
            <person name="Alvarado L."/>
            <person name="Arachchi H.M."/>
            <person name="Berlin A."/>
            <person name="Brown A."/>
            <person name="Chapman S.B."/>
            <person name="Chen Z."/>
            <person name="Dunbar C."/>
            <person name="Freedman E."/>
            <person name="Gearin G."/>
            <person name="Gellesch M."/>
            <person name="Goldberg J."/>
            <person name="Griggs A."/>
            <person name="Gujja S."/>
            <person name="Heiman D."/>
            <person name="Howarth C."/>
            <person name="Larson L."/>
            <person name="Lui A."/>
            <person name="MacDonald P.J.P."/>
            <person name="Mehta T."/>
            <person name="Montmayeur A."/>
            <person name="Murphy C."/>
            <person name="Neiman D."/>
            <person name="Pearson M."/>
            <person name="Priest M."/>
            <person name="Roberts A."/>
            <person name="Saif S."/>
            <person name="Shea T."/>
            <person name="Shenoy N."/>
            <person name="Sisk P."/>
            <person name="Stolte C."/>
            <person name="Sykes S."/>
            <person name="Yandava C."/>
            <person name="Wortman J."/>
            <person name="Nusbaum C."/>
            <person name="Birren B."/>
        </authorList>
    </citation>
    <scope>NUCLEOTIDE SEQUENCE</scope>
    <source>
        <strain evidence="3">R3-111a-1</strain>
    </source>
</reference>
<dbReference type="eggNOG" id="KOG4177">
    <property type="taxonomic scope" value="Eukaryota"/>
</dbReference>
<dbReference type="InterPro" id="IPR000719">
    <property type="entry name" value="Prot_kinase_dom"/>
</dbReference>
<feature type="region of interest" description="Disordered" evidence="1">
    <location>
        <begin position="109"/>
        <end position="147"/>
    </location>
</feature>
<evidence type="ECO:0000313" key="5">
    <source>
        <dbReference type="Proteomes" id="UP000006039"/>
    </source>
</evidence>
<keyword evidence="5" id="KW-1185">Reference proteome</keyword>
<feature type="compositionally biased region" description="Pro residues" evidence="1">
    <location>
        <begin position="519"/>
        <end position="529"/>
    </location>
</feature>
<feature type="region of interest" description="Disordered" evidence="1">
    <location>
        <begin position="511"/>
        <end position="534"/>
    </location>
</feature>
<dbReference type="EnsemblFungi" id="EJT76509">
    <property type="protein sequence ID" value="EJT76509"/>
    <property type="gene ID" value="GGTG_06428"/>
</dbReference>
<name>J3NYS6_GAET3</name>
<evidence type="ECO:0000313" key="3">
    <source>
        <dbReference type="EMBL" id="EJT76509.1"/>
    </source>
</evidence>
<organism evidence="3">
    <name type="scientific">Gaeumannomyces tritici (strain R3-111a-1)</name>
    <name type="common">Wheat and barley take-all root rot fungus</name>
    <name type="synonym">Gaeumannomyces graminis var. tritici</name>
    <dbReference type="NCBI Taxonomy" id="644352"/>
    <lineage>
        <taxon>Eukaryota</taxon>
        <taxon>Fungi</taxon>
        <taxon>Dikarya</taxon>
        <taxon>Ascomycota</taxon>
        <taxon>Pezizomycotina</taxon>
        <taxon>Sordariomycetes</taxon>
        <taxon>Sordariomycetidae</taxon>
        <taxon>Magnaporthales</taxon>
        <taxon>Magnaporthaceae</taxon>
        <taxon>Gaeumannomyces</taxon>
    </lineage>
</organism>
<reference evidence="5" key="1">
    <citation type="submission" date="2010-07" db="EMBL/GenBank/DDBJ databases">
        <title>The genome sequence of Gaeumannomyces graminis var. tritici strain R3-111a-1.</title>
        <authorList>
            <consortium name="The Broad Institute Genome Sequencing Platform"/>
            <person name="Ma L.-J."/>
            <person name="Dead R."/>
            <person name="Young S."/>
            <person name="Zeng Q."/>
            <person name="Koehrsen M."/>
            <person name="Alvarado L."/>
            <person name="Berlin A."/>
            <person name="Chapman S.B."/>
            <person name="Chen Z."/>
            <person name="Freedman E."/>
            <person name="Gellesch M."/>
            <person name="Goldberg J."/>
            <person name="Griggs A."/>
            <person name="Gujja S."/>
            <person name="Heilman E.R."/>
            <person name="Heiman D."/>
            <person name="Hepburn T."/>
            <person name="Howarth C."/>
            <person name="Jen D."/>
            <person name="Larson L."/>
            <person name="Mehta T."/>
            <person name="Neiman D."/>
            <person name="Pearson M."/>
            <person name="Roberts A."/>
            <person name="Saif S."/>
            <person name="Shea T."/>
            <person name="Shenoy N."/>
            <person name="Sisk P."/>
            <person name="Stolte C."/>
            <person name="Sykes S."/>
            <person name="Walk T."/>
            <person name="White J."/>
            <person name="Yandava C."/>
            <person name="Haas B."/>
            <person name="Nusbaum C."/>
            <person name="Birren B."/>
        </authorList>
    </citation>
    <scope>NUCLEOTIDE SEQUENCE [LARGE SCALE GENOMIC DNA]</scope>
    <source>
        <strain evidence="5">R3-111a-1</strain>
    </source>
</reference>
<dbReference type="PROSITE" id="PS50011">
    <property type="entry name" value="PROTEIN_KINASE_DOM"/>
    <property type="match status" value="1"/>
</dbReference>
<dbReference type="RefSeq" id="XP_009222509.1">
    <property type="nucleotide sequence ID" value="XM_009224245.1"/>
</dbReference>
<dbReference type="GeneID" id="20346886"/>
<sequence length="760" mass="83162">MKCIRRFVAEGIDFSFTRTSDLNRAWDDSRLRALFAGDLPGGQLDETQLNHLRNNALPLLSFASIFTAFLGTGSSKLSRARRFKKPASLIRSSLSYYLRKIAVPRSSRKLSKGSWGIPSGIPSGTPSTASISTNSTTPSRPKRPETLRFTNEPEEPIKIYGKCGLLIETQEDPLSERGSQGHVYFGRVHPDNVQAYPYNHHQAFRPEKPCAVAVKVFNRHLEALREVENLRHLKDIAGNPDGRYPNSLHHAIIHHYASNEEDQLPMPMVIFPFAELGNLWQFLYGSSAVGDVDGTFQLLSFAQRFPDIAAPPEGKAKIVGKELRMRLLEQCLALAGALRFLHGRIEHRDMSYKLAHMGLKLNNIIISSHPNSPRGTSTYQAPEVHFSWHGGKIRRENPVRVGRMSDLWSFGAIIAEVLAFAVGGTDEFEAFHGHRRGLVAEDAISKTDFFWEVPRGYMAGVPNAQPHPQTGGAEGGNQIYPAQVRPGVVQWLANIESSNPDCAPGFDVLYPQKERTPDTEPPVPEPGPEPNASEGVYLAKSKVYIVGIHEESVQPLDRTLNPPYEQPLPHDSDEKLWKGIASAGEYIVLYGCERGGSRSSVFNYATRVAVSPEGLVVLIAGAGKDLLMLNANLGCTVATKSFIWILGCPLEESATGRLRGLGQNPFKPQPCVLAVHDGRLLLTVDKTGSLTTHALSEAAAPGGDRRPTTQLGSPKKGVYKFSSAPNPGSQLRAFGDAGATLVLLCHVDGALEVARISPPI</sequence>